<accession>A0ABS0F7A9</accession>
<name>A0ABS0F7A9_9FLAO</name>
<evidence type="ECO:0000313" key="1">
    <source>
        <dbReference type="EMBL" id="MBF8455566.1"/>
    </source>
</evidence>
<dbReference type="RefSeq" id="WP_196078141.1">
    <property type="nucleotide sequence ID" value="NZ_JADPVI010000001.1"/>
</dbReference>
<comment type="caution">
    <text evidence="1">The sequence shown here is derived from an EMBL/GenBank/DDBJ whole genome shotgun (WGS) entry which is preliminary data.</text>
</comment>
<dbReference type="EMBL" id="JADPVI010000001">
    <property type="protein sequence ID" value="MBF8455566.1"/>
    <property type="molecule type" value="Genomic_DNA"/>
</dbReference>
<proteinExistence type="predicted"/>
<organism evidence="1 2">
    <name type="scientific">Kaistella gelatinilytica</name>
    <dbReference type="NCBI Taxonomy" id="2787636"/>
    <lineage>
        <taxon>Bacteria</taxon>
        <taxon>Pseudomonadati</taxon>
        <taxon>Bacteroidota</taxon>
        <taxon>Flavobacteriia</taxon>
        <taxon>Flavobacteriales</taxon>
        <taxon>Weeksellaceae</taxon>
        <taxon>Chryseobacterium group</taxon>
        <taxon>Kaistella</taxon>
    </lineage>
</organism>
<evidence type="ECO:0008006" key="3">
    <source>
        <dbReference type="Google" id="ProtNLM"/>
    </source>
</evidence>
<gene>
    <name evidence="1" type="ORF">IV494_00085</name>
</gene>
<evidence type="ECO:0000313" key="2">
    <source>
        <dbReference type="Proteomes" id="UP000660070"/>
    </source>
</evidence>
<reference evidence="1 2" key="1">
    <citation type="submission" date="2020-11" db="EMBL/GenBank/DDBJ databases">
        <title>Kaistella gelatinilytica sp. nov., a flavobacterium isolated from Antarctic Soil.</title>
        <authorList>
            <person name="Li J."/>
        </authorList>
    </citation>
    <scope>NUCLEOTIDE SEQUENCE [LARGE SCALE GENOMIC DNA]</scope>
    <source>
        <strain evidence="1 2">G5-32</strain>
    </source>
</reference>
<sequence>MENFNKHTIQKDETLQSIAALYDFSEEDLQMFHNNNCTAQDIIFINLKQQKELFIPRTAVLDKRKLVRFERGNRLSFQPANSSYNYGVMITIENGEKKNEIKYEASVKWLKTENDLHYFEIDRTSKLFINEEEIDDIADLLAFKTSKVLYPLQISVDQTAKFNAVENLSIFKNRWENIKEEVYKEFEGEIVEDYLFKIEEKIYEPEIISLLIKNDYFIRTLFFGVYQKFSKEFNINELESFPILDNAIEPLYKINLEIDPLKDGYDLVNISGTGKLYEERSVHDFINGAPFSFVIEENPVINEDGNFRLQFFMNGKTNLPESLYLECDIMLEERKKISVVISNLEEN</sequence>
<dbReference type="Proteomes" id="UP000660070">
    <property type="component" value="Unassembled WGS sequence"/>
</dbReference>
<keyword evidence="2" id="KW-1185">Reference proteome</keyword>
<protein>
    <recommendedName>
        <fullName evidence="3">LysM domain-containing protein</fullName>
    </recommendedName>
</protein>